<dbReference type="PANTHER" id="PTHR42791:SF17">
    <property type="entry name" value="ACETYLTRANSFERASE, GNAT FAMILY FAMILY (AFU_ORTHOLOGUE AFUA_8G05690)"/>
    <property type="match status" value="1"/>
</dbReference>
<sequence length="314" mass="35589">MPLAVLPALVGDIEEAFNVHFDAFRDEPIMRFLYPGGVDREAHRKGTATWWNHDRTGHHFKCVDTDTGRIVGLASWDVFWKPGDGFERPAGIPWLEGEDKARCEAVLAPIWDLRVRFFGKRRHVYLASVAVDPQHQRRGIGSLLVKSGVDMAEQLQVPVYTEASESGFGLYERMGFERVTHARLIHRAEVTGDPADVEVPLVVRMPSAAKGMSFKEWEEKGFPENYQGLSDCHIALFNYFPITSWAAGFHRSTQLWIQHHHDHYPSRPRGLSPFFYASMDLIPMFKHDRPRLVCLGIAYVHALAGGKNALEIGD</sequence>
<dbReference type="EMBL" id="CP034205">
    <property type="protein sequence ID" value="QBZ55917.1"/>
    <property type="molecule type" value="Genomic_DNA"/>
</dbReference>
<proteinExistence type="predicted"/>
<evidence type="ECO:0000313" key="3">
    <source>
        <dbReference type="Proteomes" id="UP000294847"/>
    </source>
</evidence>
<dbReference type="InterPro" id="IPR016181">
    <property type="entry name" value="Acyl_CoA_acyltransferase"/>
</dbReference>
<dbReference type="Pfam" id="PF00583">
    <property type="entry name" value="Acetyltransf_1"/>
    <property type="match status" value="1"/>
</dbReference>
<organism evidence="2 3">
    <name type="scientific">Pyricularia oryzae</name>
    <name type="common">Rice blast fungus</name>
    <name type="synonym">Magnaporthe oryzae</name>
    <dbReference type="NCBI Taxonomy" id="318829"/>
    <lineage>
        <taxon>Eukaryota</taxon>
        <taxon>Fungi</taxon>
        <taxon>Dikarya</taxon>
        <taxon>Ascomycota</taxon>
        <taxon>Pezizomycotina</taxon>
        <taxon>Sordariomycetes</taxon>
        <taxon>Sordariomycetidae</taxon>
        <taxon>Magnaporthales</taxon>
        <taxon>Pyriculariaceae</taxon>
        <taxon>Pyricularia</taxon>
    </lineage>
</organism>
<dbReference type="Proteomes" id="UP000294847">
    <property type="component" value="Chromosome 2"/>
</dbReference>
<dbReference type="PANTHER" id="PTHR42791">
    <property type="entry name" value="GNAT FAMILY ACETYLTRANSFERASE"/>
    <property type="match status" value="1"/>
</dbReference>
<accession>A0A4P7N0R8</accession>
<dbReference type="GO" id="GO:0016747">
    <property type="term" value="F:acyltransferase activity, transferring groups other than amino-acyl groups"/>
    <property type="evidence" value="ECO:0007669"/>
    <property type="project" value="InterPro"/>
</dbReference>
<evidence type="ECO:0000313" key="2">
    <source>
        <dbReference type="EMBL" id="QBZ55917.1"/>
    </source>
</evidence>
<dbReference type="CDD" id="cd04301">
    <property type="entry name" value="NAT_SF"/>
    <property type="match status" value="1"/>
</dbReference>
<dbReference type="PROSITE" id="PS51186">
    <property type="entry name" value="GNAT"/>
    <property type="match status" value="1"/>
</dbReference>
<gene>
    <name evidence="2" type="ORF">PoMZ_00823</name>
</gene>
<name>A0A4P7N0R8_PYROR</name>
<protein>
    <recommendedName>
        <fullName evidence="1">N-acetyltransferase domain-containing protein</fullName>
    </recommendedName>
</protein>
<dbReference type="AlphaFoldDB" id="A0A4P7N0R8"/>
<reference evidence="2 3" key="1">
    <citation type="journal article" date="2019" name="Mol. Biol. Evol.">
        <title>Blast fungal genomes show frequent chromosomal changes, gene gains and losses, and effector gene turnover.</title>
        <authorList>
            <person name="Gomez Luciano L.B."/>
            <person name="Jason Tsai I."/>
            <person name="Chuma I."/>
            <person name="Tosa Y."/>
            <person name="Chen Y.H."/>
            <person name="Li J.Y."/>
            <person name="Li M.Y."/>
            <person name="Jade Lu M.Y."/>
            <person name="Nakayashiki H."/>
            <person name="Li W.H."/>
        </authorList>
    </citation>
    <scope>NUCLEOTIDE SEQUENCE [LARGE SCALE GENOMIC DNA]</scope>
    <source>
        <strain evidence="2">MZ5-1-6</strain>
    </source>
</reference>
<feature type="domain" description="N-acetyltransferase" evidence="1">
    <location>
        <begin position="3"/>
        <end position="206"/>
    </location>
</feature>
<evidence type="ECO:0000259" key="1">
    <source>
        <dbReference type="PROSITE" id="PS51186"/>
    </source>
</evidence>
<dbReference type="InterPro" id="IPR052523">
    <property type="entry name" value="Trichothecene_AcTrans"/>
</dbReference>
<dbReference type="Gene3D" id="3.40.630.30">
    <property type="match status" value="1"/>
</dbReference>
<dbReference type="SUPFAM" id="SSF55729">
    <property type="entry name" value="Acyl-CoA N-acyltransferases (Nat)"/>
    <property type="match status" value="1"/>
</dbReference>
<dbReference type="InterPro" id="IPR000182">
    <property type="entry name" value="GNAT_dom"/>
</dbReference>